<proteinExistence type="predicted"/>
<name>A0A1I4YHM0_CHROL</name>
<evidence type="ECO:0000313" key="1">
    <source>
        <dbReference type="EMBL" id="SFN37507.1"/>
    </source>
</evidence>
<dbReference type="RefSeq" id="WP_090024666.1">
    <property type="nucleotide sequence ID" value="NZ_FOVD01000003.1"/>
</dbReference>
<accession>A0A1I4YHM0</accession>
<dbReference type="Proteomes" id="UP000198769">
    <property type="component" value="Unassembled WGS sequence"/>
</dbReference>
<dbReference type="OrthoDB" id="660752at2"/>
<evidence type="ECO:0000313" key="2">
    <source>
        <dbReference type="Proteomes" id="UP000198769"/>
    </source>
</evidence>
<keyword evidence="2" id="KW-1185">Reference proteome</keyword>
<sequence length="243" mass="27858">MKNLIIIIVGSIFLTGCEQVSKSVRETFEPVADTTAQLKKNEQIPVSVSSPYNPEVEKQIEEARHLVNTMLEKHTKTHIDTYTEGKNTGFLTNENKLKNAEEALRKLPQYAGKEIKIYYIIHFYDNGSILAMLQHPTNPDYIDNYEYKDGKWSEPRPEQISVRDDIQSRLVPLDKMDFASVAKAADLYSQKIAQIEGAKPLTTIYISIANNKLRWFPASINGSRERYSIELNQNGTLKKFERE</sequence>
<dbReference type="EMBL" id="FOVD01000003">
    <property type="protein sequence ID" value="SFN37507.1"/>
    <property type="molecule type" value="Genomic_DNA"/>
</dbReference>
<gene>
    <name evidence="1" type="ORF">SAMN05421594_2425</name>
</gene>
<organism evidence="1 2">
    <name type="scientific">Chryseobacterium oleae</name>
    <dbReference type="NCBI Taxonomy" id="491207"/>
    <lineage>
        <taxon>Bacteria</taxon>
        <taxon>Pseudomonadati</taxon>
        <taxon>Bacteroidota</taxon>
        <taxon>Flavobacteriia</taxon>
        <taxon>Flavobacteriales</taxon>
        <taxon>Weeksellaceae</taxon>
        <taxon>Chryseobacterium group</taxon>
        <taxon>Chryseobacterium</taxon>
    </lineage>
</organism>
<protein>
    <submittedName>
        <fullName evidence="1">Uncharacterized protein</fullName>
    </submittedName>
</protein>
<dbReference type="PROSITE" id="PS51257">
    <property type="entry name" value="PROKAR_LIPOPROTEIN"/>
    <property type="match status" value="1"/>
</dbReference>
<dbReference type="AlphaFoldDB" id="A0A1I4YHM0"/>
<reference evidence="2" key="1">
    <citation type="submission" date="2016-10" db="EMBL/GenBank/DDBJ databases">
        <authorList>
            <person name="Varghese N."/>
            <person name="Submissions S."/>
        </authorList>
    </citation>
    <scope>NUCLEOTIDE SEQUENCE [LARGE SCALE GENOMIC DNA]</scope>
    <source>
        <strain evidence="2">DSM 25575</strain>
    </source>
</reference>